<protein>
    <submittedName>
        <fullName evidence="1">Uncharacterized protein</fullName>
    </submittedName>
</protein>
<sequence length="64" mass="6760">MSGANHLANKDGIGFNTIALDVYYEVRVSAGPSGLGTSAPAVFDNQYILQSISVETDMLISEPI</sequence>
<name>A0A8J6NFY4_9BACT</name>
<comment type="caution">
    <text evidence="1">The sequence shown here is derived from an EMBL/GenBank/DDBJ whole genome shotgun (WGS) entry which is preliminary data.</text>
</comment>
<reference evidence="1 2" key="1">
    <citation type="submission" date="2020-08" db="EMBL/GenBank/DDBJ databases">
        <title>Bridging the membrane lipid divide: bacteria of the FCB group superphylum have the potential to synthesize archaeal ether lipids.</title>
        <authorList>
            <person name="Villanueva L."/>
            <person name="Von Meijenfeldt F.A.B."/>
            <person name="Westbye A.B."/>
            <person name="Yadav S."/>
            <person name="Hopmans E.C."/>
            <person name="Dutilh B.E."/>
            <person name="Sinninghe Damste J.S."/>
        </authorList>
    </citation>
    <scope>NUCLEOTIDE SEQUENCE [LARGE SCALE GENOMIC DNA]</scope>
    <source>
        <strain evidence="1">NIOZ-UU47</strain>
    </source>
</reference>
<dbReference type="AlphaFoldDB" id="A0A8J6NFY4"/>
<dbReference type="EMBL" id="JACNJZ010000171">
    <property type="protein sequence ID" value="MBC8318595.1"/>
    <property type="molecule type" value="Genomic_DNA"/>
</dbReference>
<dbReference type="Proteomes" id="UP000614424">
    <property type="component" value="Unassembled WGS sequence"/>
</dbReference>
<accession>A0A8J6NFY4</accession>
<organism evidence="1 2">
    <name type="scientific">Candidatus Desulfobia pelagia</name>
    <dbReference type="NCBI Taxonomy" id="2841692"/>
    <lineage>
        <taxon>Bacteria</taxon>
        <taxon>Pseudomonadati</taxon>
        <taxon>Thermodesulfobacteriota</taxon>
        <taxon>Desulfobulbia</taxon>
        <taxon>Desulfobulbales</taxon>
        <taxon>Desulfobulbaceae</taxon>
        <taxon>Candidatus Desulfobia</taxon>
    </lineage>
</organism>
<gene>
    <name evidence="1" type="ORF">H8E41_11865</name>
</gene>
<evidence type="ECO:0000313" key="2">
    <source>
        <dbReference type="Proteomes" id="UP000614424"/>
    </source>
</evidence>
<proteinExistence type="predicted"/>
<evidence type="ECO:0000313" key="1">
    <source>
        <dbReference type="EMBL" id="MBC8318595.1"/>
    </source>
</evidence>